<accession>A0A1I6L3K3</accession>
<proteinExistence type="predicted"/>
<organism evidence="2 3">
    <name type="scientific">Halomicrobium zhouii</name>
    <dbReference type="NCBI Taxonomy" id="767519"/>
    <lineage>
        <taxon>Archaea</taxon>
        <taxon>Methanobacteriati</taxon>
        <taxon>Methanobacteriota</taxon>
        <taxon>Stenosarchaea group</taxon>
        <taxon>Halobacteria</taxon>
        <taxon>Halobacteriales</taxon>
        <taxon>Haloarculaceae</taxon>
        <taxon>Halomicrobium</taxon>
    </lineage>
</organism>
<dbReference type="PANTHER" id="PTHR43781">
    <property type="entry name" value="SACCHAROPINE DEHYDROGENASE"/>
    <property type="match status" value="1"/>
</dbReference>
<reference evidence="2 3" key="1">
    <citation type="submission" date="2016-10" db="EMBL/GenBank/DDBJ databases">
        <authorList>
            <person name="de Groot N.N."/>
        </authorList>
    </citation>
    <scope>NUCLEOTIDE SEQUENCE [LARGE SCALE GENOMIC DNA]</scope>
    <source>
        <strain evidence="2 3">CGMCC 1.10457</strain>
    </source>
</reference>
<dbReference type="RefSeq" id="WP_089816216.1">
    <property type="nucleotide sequence ID" value="NZ_FOZK01000002.1"/>
</dbReference>
<feature type="domain" description="Saccharopine dehydrogenase NADP binding" evidence="1">
    <location>
        <begin position="6"/>
        <end position="123"/>
    </location>
</feature>
<dbReference type="InterPro" id="IPR036291">
    <property type="entry name" value="NAD(P)-bd_dom_sf"/>
</dbReference>
<evidence type="ECO:0000313" key="2">
    <source>
        <dbReference type="EMBL" id="SFR97858.1"/>
    </source>
</evidence>
<dbReference type="SUPFAM" id="SSF51735">
    <property type="entry name" value="NAD(P)-binding Rossmann-fold domains"/>
    <property type="match status" value="1"/>
</dbReference>
<gene>
    <name evidence="2" type="ORF">SAMN05216559_1928</name>
</gene>
<evidence type="ECO:0000313" key="3">
    <source>
        <dbReference type="Proteomes" id="UP000199062"/>
    </source>
</evidence>
<sequence>MTDGLLIYGAYGYAGRLIARHAVRQGLEPVLAGRRAEPVERLASDLGLAHAVFSLEHPPVVEGQVRDVDVVLNCAGPFSATTTPMLSACLDAGTDYLDIAGNVDVLESIAERDAEASAAEITSLPGVGFDVVATDCLAAQLHDEDLEATHLTLAIDGLGTFSPGTVKSMIDGLKRPGVVRQQGRLRDVPMAWKTREFDFGSGPETAVTVPWGDVSTAYYTTGIPNIETYAVVPEYAADVMVRTRRLAPLLGTKPVRSVLKQLVDVAVSGPSATERARSESRIYGEVIDEDGRQVSARLRTPDTYDVTAATAVEAAGRALQGAVEPGFQTPASAFGPEFVYAFDGVRREESEERVAVKA</sequence>
<keyword evidence="3" id="KW-1185">Reference proteome</keyword>
<dbReference type="OrthoDB" id="194971at2157"/>
<dbReference type="Proteomes" id="UP000199062">
    <property type="component" value="Unassembled WGS sequence"/>
</dbReference>
<dbReference type="STRING" id="767519.SAMN05216559_1928"/>
<evidence type="ECO:0000259" key="1">
    <source>
        <dbReference type="Pfam" id="PF03435"/>
    </source>
</evidence>
<dbReference type="Pfam" id="PF03435">
    <property type="entry name" value="Sacchrp_dh_NADP"/>
    <property type="match status" value="1"/>
</dbReference>
<dbReference type="Gene3D" id="3.40.50.720">
    <property type="entry name" value="NAD(P)-binding Rossmann-like Domain"/>
    <property type="match status" value="1"/>
</dbReference>
<protein>
    <submittedName>
        <fullName evidence="2">Uncharacterized conserved protein</fullName>
    </submittedName>
</protein>
<dbReference type="EMBL" id="FOZK01000002">
    <property type="protein sequence ID" value="SFR97858.1"/>
    <property type="molecule type" value="Genomic_DNA"/>
</dbReference>
<name>A0A1I6L3K3_9EURY</name>
<dbReference type="InterPro" id="IPR005097">
    <property type="entry name" value="Sacchrp_dh_NADP-bd"/>
</dbReference>
<dbReference type="AlphaFoldDB" id="A0A1I6L3K3"/>
<dbReference type="PANTHER" id="PTHR43781:SF1">
    <property type="entry name" value="SACCHAROPINE DEHYDROGENASE"/>
    <property type="match status" value="1"/>
</dbReference>